<feature type="transmembrane region" description="Helical" evidence="1">
    <location>
        <begin position="218"/>
        <end position="234"/>
    </location>
</feature>
<feature type="transmembrane region" description="Helical" evidence="1">
    <location>
        <begin position="177"/>
        <end position="197"/>
    </location>
</feature>
<feature type="transmembrane region" description="Helical" evidence="1">
    <location>
        <begin position="115"/>
        <end position="134"/>
    </location>
</feature>
<feature type="transmembrane region" description="Helical" evidence="1">
    <location>
        <begin position="93"/>
        <end position="109"/>
    </location>
</feature>
<feature type="transmembrane region" description="Helical" evidence="1">
    <location>
        <begin position="20"/>
        <end position="42"/>
    </location>
</feature>
<keyword evidence="1" id="KW-0472">Membrane</keyword>
<evidence type="ECO:0008006" key="4">
    <source>
        <dbReference type="Google" id="ProtNLM"/>
    </source>
</evidence>
<evidence type="ECO:0000313" key="3">
    <source>
        <dbReference type="Proteomes" id="UP000006251"/>
    </source>
</evidence>
<dbReference type="Pfam" id="PF05940">
    <property type="entry name" value="NnrS"/>
    <property type="match status" value="1"/>
</dbReference>
<keyword evidence="1" id="KW-1133">Transmembrane helix</keyword>
<protein>
    <recommendedName>
        <fullName evidence="4">NnrS family protein</fullName>
    </recommendedName>
</protein>
<feature type="transmembrane region" description="Helical" evidence="1">
    <location>
        <begin position="270"/>
        <end position="290"/>
    </location>
</feature>
<sequence length="398" mass="43920">MNITDLKHEQQLMPVLQLGFRPFFLIGAAFAFIAMLVWLMFLNGVLSATPLNGELWWHSHEMLFGFVAAIVSGFLLTAVQTWTGVSGVKGKKLLFLLLIWISARVLIITNPGIPIEIIMLLDLSFLPMTGYFLAQPLIKIRQYRNMIFLPVIALMTVANIFTYLPQFGFSSEFINQGMHSMIILTIFLIATVGGRVIPMFTANGTKTQKVLPIKGLELTSLGSLLAIFVFIGAGLTEHNIVLGVLCFTSAALHFYRSLRWRPWVTVRVPLVWLLHLSMTFLPIGLLLLGLHFTFGLLSLSTALHSLTVGVIGGMILAMIARVSLGHTGRTLTVSPLMVLAFTAIVLAALTRSILVAIFPQFTAQLLLLSGLLWCSTFACFVWVYSPILCKARTDGRPG</sequence>
<dbReference type="Proteomes" id="UP000006251">
    <property type="component" value="Unassembled WGS sequence"/>
</dbReference>
<evidence type="ECO:0000313" key="2">
    <source>
        <dbReference type="EMBL" id="GAC29275.1"/>
    </source>
</evidence>
<feature type="transmembrane region" description="Helical" evidence="1">
    <location>
        <begin position="146"/>
        <end position="165"/>
    </location>
</feature>
<dbReference type="AlphaFoldDB" id="K7A185"/>
<name>K7A185_9ALTE</name>
<dbReference type="InterPro" id="IPR010266">
    <property type="entry name" value="NnrS"/>
</dbReference>
<reference evidence="3" key="1">
    <citation type="journal article" date="2014" name="Environ. Microbiol.">
        <title>Comparative genomics of the marine bacterial genus Glaciecola reveals the high degree of genomic diversity and genomic characteristic for cold adaptation.</title>
        <authorList>
            <person name="Qin Q.L."/>
            <person name="Xie B.B."/>
            <person name="Yu Y."/>
            <person name="Shu Y.L."/>
            <person name="Rong J.C."/>
            <person name="Zhang Y.J."/>
            <person name="Zhao D.L."/>
            <person name="Chen X.L."/>
            <person name="Zhang X.Y."/>
            <person name="Chen B."/>
            <person name="Zhou B.C."/>
            <person name="Zhang Y.Z."/>
        </authorList>
    </citation>
    <scope>NUCLEOTIDE SEQUENCE [LARGE SCALE GENOMIC DNA]</scope>
    <source>
        <strain evidence="3">ACAM 615</strain>
    </source>
</reference>
<feature type="transmembrane region" description="Helical" evidence="1">
    <location>
        <begin position="336"/>
        <end position="358"/>
    </location>
</feature>
<dbReference type="EMBL" id="BAEQ01000043">
    <property type="protein sequence ID" value="GAC29275.1"/>
    <property type="molecule type" value="Genomic_DNA"/>
</dbReference>
<organism evidence="2 3">
    <name type="scientific">Brumicola pallidula DSM 14239 = ACAM 615</name>
    <dbReference type="NCBI Taxonomy" id="1121922"/>
    <lineage>
        <taxon>Bacteria</taxon>
        <taxon>Pseudomonadati</taxon>
        <taxon>Pseudomonadota</taxon>
        <taxon>Gammaproteobacteria</taxon>
        <taxon>Alteromonadales</taxon>
        <taxon>Alteromonadaceae</taxon>
        <taxon>Brumicola</taxon>
    </lineage>
</organism>
<gene>
    <name evidence="2" type="ORF">GPAL_2414</name>
</gene>
<keyword evidence="1" id="KW-0812">Transmembrane</keyword>
<comment type="caution">
    <text evidence="2">The sequence shown here is derived from an EMBL/GenBank/DDBJ whole genome shotgun (WGS) entry which is preliminary data.</text>
</comment>
<proteinExistence type="predicted"/>
<feature type="transmembrane region" description="Helical" evidence="1">
    <location>
        <begin position="62"/>
        <end position="81"/>
    </location>
</feature>
<accession>K7A185</accession>
<keyword evidence="3" id="KW-1185">Reference proteome</keyword>
<dbReference type="STRING" id="1121922.GCA_000428905_03187"/>
<feature type="transmembrane region" description="Helical" evidence="1">
    <location>
        <begin position="302"/>
        <end position="324"/>
    </location>
</feature>
<evidence type="ECO:0000256" key="1">
    <source>
        <dbReference type="SAM" id="Phobius"/>
    </source>
</evidence>
<feature type="transmembrane region" description="Helical" evidence="1">
    <location>
        <begin position="240"/>
        <end position="258"/>
    </location>
</feature>
<feature type="transmembrane region" description="Helical" evidence="1">
    <location>
        <begin position="364"/>
        <end position="384"/>
    </location>
</feature>
<dbReference type="RefSeq" id="WP_006011950.1">
    <property type="nucleotide sequence ID" value="NZ_AUAV01000017.1"/>
</dbReference>